<keyword evidence="2" id="KW-0238">DNA-binding</keyword>
<dbReference type="InterPro" id="IPR018062">
    <property type="entry name" value="HTH_AraC-typ_CS"/>
</dbReference>
<organism evidence="6 7">
    <name type="scientific">Salinisphaera dokdonensis CL-ES53</name>
    <dbReference type="NCBI Taxonomy" id="1304272"/>
    <lineage>
        <taxon>Bacteria</taxon>
        <taxon>Pseudomonadati</taxon>
        <taxon>Pseudomonadota</taxon>
        <taxon>Gammaproteobacteria</taxon>
        <taxon>Salinisphaerales</taxon>
        <taxon>Salinisphaeraceae</taxon>
        <taxon>Salinisphaera</taxon>
    </lineage>
</organism>
<evidence type="ECO:0000259" key="5">
    <source>
        <dbReference type="PROSITE" id="PS01124"/>
    </source>
</evidence>
<protein>
    <submittedName>
        <fullName evidence="6">AraC family transcriptional regulator</fullName>
    </submittedName>
</protein>
<gene>
    <name evidence="6" type="ORF">SADO_06447</name>
</gene>
<evidence type="ECO:0000256" key="1">
    <source>
        <dbReference type="ARBA" id="ARBA00023015"/>
    </source>
</evidence>
<dbReference type="InterPro" id="IPR050204">
    <property type="entry name" value="AraC_XylS_family_regulators"/>
</dbReference>
<reference evidence="6 7" key="1">
    <citation type="submission" date="2013-03" db="EMBL/GenBank/DDBJ databases">
        <title>Salinisphaera dokdonensis CL-ES53 Genome Sequencing.</title>
        <authorList>
            <person name="Li C."/>
            <person name="Lai Q."/>
            <person name="Shao Z."/>
        </authorList>
    </citation>
    <scope>NUCLEOTIDE SEQUENCE [LARGE SCALE GENOMIC DNA]</scope>
    <source>
        <strain evidence="6 7">CL-ES53</strain>
    </source>
</reference>
<evidence type="ECO:0000256" key="3">
    <source>
        <dbReference type="ARBA" id="ARBA00023159"/>
    </source>
</evidence>
<keyword evidence="4" id="KW-0804">Transcription</keyword>
<name>A0ABV2B026_9GAMM</name>
<dbReference type="PROSITE" id="PS00041">
    <property type="entry name" value="HTH_ARAC_FAMILY_1"/>
    <property type="match status" value="1"/>
</dbReference>
<dbReference type="Gene3D" id="1.10.10.60">
    <property type="entry name" value="Homeodomain-like"/>
    <property type="match status" value="1"/>
</dbReference>
<dbReference type="PANTHER" id="PTHR46796">
    <property type="entry name" value="HTH-TYPE TRANSCRIPTIONAL ACTIVATOR RHAS-RELATED"/>
    <property type="match status" value="1"/>
</dbReference>
<dbReference type="Proteomes" id="UP001460888">
    <property type="component" value="Unassembled WGS sequence"/>
</dbReference>
<accession>A0ABV2B026</accession>
<dbReference type="SMART" id="SM00342">
    <property type="entry name" value="HTH_ARAC"/>
    <property type="match status" value="1"/>
</dbReference>
<comment type="caution">
    <text evidence="6">The sequence shown here is derived from an EMBL/GenBank/DDBJ whole genome shotgun (WGS) entry which is preliminary data.</text>
</comment>
<proteinExistence type="predicted"/>
<dbReference type="EMBL" id="APND01000002">
    <property type="protein sequence ID" value="MES1928872.1"/>
    <property type="molecule type" value="Genomic_DNA"/>
</dbReference>
<dbReference type="PANTHER" id="PTHR46796:SF2">
    <property type="entry name" value="TRANSCRIPTIONAL REGULATORY PROTEIN"/>
    <property type="match status" value="1"/>
</dbReference>
<evidence type="ECO:0000313" key="7">
    <source>
        <dbReference type="Proteomes" id="UP001460888"/>
    </source>
</evidence>
<feature type="domain" description="HTH araC/xylS-type" evidence="5">
    <location>
        <begin position="194"/>
        <end position="293"/>
    </location>
</feature>
<keyword evidence="7" id="KW-1185">Reference proteome</keyword>
<evidence type="ECO:0000256" key="4">
    <source>
        <dbReference type="ARBA" id="ARBA00023163"/>
    </source>
</evidence>
<dbReference type="InterPro" id="IPR037923">
    <property type="entry name" value="HTH-like"/>
</dbReference>
<dbReference type="InterPro" id="IPR009057">
    <property type="entry name" value="Homeodomain-like_sf"/>
</dbReference>
<dbReference type="InterPro" id="IPR003313">
    <property type="entry name" value="AraC-bd"/>
</dbReference>
<dbReference type="InterPro" id="IPR018060">
    <property type="entry name" value="HTH_AraC"/>
</dbReference>
<sequence>MPKRIAVLGAPTEDIAMSIAQRVLHGDFGRVALLDMDKPLVPHAHSECHVLLKATGADTYFSVNGEKQLLTDETAVLVNAWEPHYYAHQPDAPRTLILALYIEPSWLAALQRPLALSARPDFFLQRGVQLNRPMRRIADALIAEMMSLTLSDQDLVQELLSELTVSICESFSDYRHLARMRVMAPASFYDSRIRRANQYLMDHYAEDIRMEKLAARCNLSRAHFFSLFRKNTGITPHLMHNMIRMKKACESLSSARSGSLGNISESLGFPEQGHFTRFFRNHLGAAPSQYQRVVDRYS</sequence>
<dbReference type="PROSITE" id="PS01124">
    <property type="entry name" value="HTH_ARAC_FAMILY_2"/>
    <property type="match status" value="1"/>
</dbReference>
<dbReference type="Pfam" id="PF02311">
    <property type="entry name" value="AraC_binding"/>
    <property type="match status" value="1"/>
</dbReference>
<dbReference type="Pfam" id="PF12833">
    <property type="entry name" value="HTH_18"/>
    <property type="match status" value="1"/>
</dbReference>
<keyword evidence="3" id="KW-0010">Activator</keyword>
<evidence type="ECO:0000256" key="2">
    <source>
        <dbReference type="ARBA" id="ARBA00023125"/>
    </source>
</evidence>
<keyword evidence="1" id="KW-0805">Transcription regulation</keyword>
<dbReference type="SUPFAM" id="SSF46689">
    <property type="entry name" value="Homeodomain-like"/>
    <property type="match status" value="2"/>
</dbReference>
<evidence type="ECO:0000313" key="6">
    <source>
        <dbReference type="EMBL" id="MES1928872.1"/>
    </source>
</evidence>
<dbReference type="SUPFAM" id="SSF51215">
    <property type="entry name" value="Regulatory protein AraC"/>
    <property type="match status" value="1"/>
</dbReference>